<feature type="region of interest" description="Disordered" evidence="1">
    <location>
        <begin position="1"/>
        <end position="42"/>
    </location>
</feature>
<dbReference type="InterPro" id="IPR036086">
    <property type="entry name" value="ParB/Sulfiredoxin_sf"/>
</dbReference>
<dbReference type="InterPro" id="IPR003115">
    <property type="entry name" value="ParB_N"/>
</dbReference>
<evidence type="ECO:0000313" key="4">
    <source>
        <dbReference type="Proteomes" id="UP001500124"/>
    </source>
</evidence>
<dbReference type="SMART" id="SM00470">
    <property type="entry name" value="ParB"/>
    <property type="match status" value="1"/>
</dbReference>
<keyword evidence="4" id="KW-1185">Reference proteome</keyword>
<feature type="compositionally biased region" description="Polar residues" evidence="1">
    <location>
        <begin position="18"/>
        <end position="28"/>
    </location>
</feature>
<accession>A0ABP9JRW9</accession>
<feature type="domain" description="ParB-like N-terminal" evidence="2">
    <location>
        <begin position="24"/>
        <end position="108"/>
    </location>
</feature>
<organism evidence="3 4">
    <name type="scientific">Streptomyces similanensis</name>
    <dbReference type="NCBI Taxonomy" id="1274988"/>
    <lineage>
        <taxon>Bacteria</taxon>
        <taxon>Bacillati</taxon>
        <taxon>Actinomycetota</taxon>
        <taxon>Actinomycetes</taxon>
        <taxon>Kitasatosporales</taxon>
        <taxon>Streptomycetaceae</taxon>
        <taxon>Streptomyces</taxon>
    </lineage>
</organism>
<name>A0ABP9JRW9_9ACTN</name>
<dbReference type="Proteomes" id="UP001500124">
    <property type="component" value="Unassembled WGS sequence"/>
</dbReference>
<proteinExistence type="predicted"/>
<protein>
    <submittedName>
        <fullName evidence="3">ParB N-terminal domain-containing protein</fullName>
    </submittedName>
</protein>
<evidence type="ECO:0000313" key="3">
    <source>
        <dbReference type="EMBL" id="GAA5041166.1"/>
    </source>
</evidence>
<evidence type="ECO:0000256" key="1">
    <source>
        <dbReference type="SAM" id="MobiDB-lite"/>
    </source>
</evidence>
<dbReference type="EMBL" id="BAABKC010000002">
    <property type="protein sequence ID" value="GAA5041166.1"/>
    <property type="molecule type" value="Genomic_DNA"/>
</dbReference>
<evidence type="ECO:0000259" key="2">
    <source>
        <dbReference type="SMART" id="SM00470"/>
    </source>
</evidence>
<dbReference type="SUPFAM" id="SSF46689">
    <property type="entry name" value="Homeodomain-like"/>
    <property type="match status" value="1"/>
</dbReference>
<reference evidence="4" key="1">
    <citation type="journal article" date="2019" name="Int. J. Syst. Evol. Microbiol.">
        <title>The Global Catalogue of Microorganisms (GCM) 10K type strain sequencing project: providing services to taxonomists for standard genome sequencing and annotation.</title>
        <authorList>
            <consortium name="The Broad Institute Genomics Platform"/>
            <consortium name="The Broad Institute Genome Sequencing Center for Infectious Disease"/>
            <person name="Wu L."/>
            <person name="Ma J."/>
        </authorList>
    </citation>
    <scope>NUCLEOTIDE SEQUENCE [LARGE SCALE GENOMIC DNA]</scope>
    <source>
        <strain evidence="4">JCM 18410</strain>
    </source>
</reference>
<feature type="region of interest" description="Disordered" evidence="1">
    <location>
        <begin position="211"/>
        <end position="257"/>
    </location>
</feature>
<gene>
    <name evidence="3" type="ORF">GCM10023336_00990</name>
</gene>
<sequence>MQSGSERVTPSPEHCTKTSRSQITTVPTASLLPGDSPRSEGVNAQHIARLAEIEGPLPAVLVDRRTMQVIDGMHRYLAALSNGRKTIEVEFFDGTPEEAYLRAVQANSVHGLPLSPAERKAAAARIIASLPHMSDRAIAKAAGLGAKAVAAIRRRMDETPQLNARVGQDGKVRPLDSSEARHRVAELLAERPDASLRELARLACVSPATVSDVRRRLASGEPPAPARSGARSRTDKGPVADRPAARPQPAGRKPHRRIRLVVQEPAVVIDKLARDPSLRHREEGRRLLRLLQQHAIATQEWPALSTALSADSRETVASLAREYAKTWLGFAKELDERLQAGLLASG</sequence>
<dbReference type="SUPFAM" id="SSF110849">
    <property type="entry name" value="ParB/Sulfiredoxin"/>
    <property type="match status" value="1"/>
</dbReference>
<comment type="caution">
    <text evidence="3">The sequence shown here is derived from an EMBL/GenBank/DDBJ whole genome shotgun (WGS) entry which is preliminary data.</text>
</comment>
<dbReference type="InterPro" id="IPR009057">
    <property type="entry name" value="Homeodomain-like_sf"/>
</dbReference>